<dbReference type="Pfam" id="PF16215">
    <property type="entry name" value="DUF4876"/>
    <property type="match status" value="1"/>
</dbReference>
<evidence type="ECO:0000313" key="1">
    <source>
        <dbReference type="EMBL" id="MBO8483487.1"/>
    </source>
</evidence>
<proteinExistence type="predicted"/>
<dbReference type="EMBL" id="JADILV010000036">
    <property type="protein sequence ID" value="MBO8483487.1"/>
    <property type="molecule type" value="Genomic_DNA"/>
</dbReference>
<protein>
    <submittedName>
        <fullName evidence="1">DUF4876 domain-containing protein</fullName>
    </submittedName>
</protein>
<dbReference type="AlphaFoldDB" id="A0A940IHH9"/>
<reference evidence="1" key="2">
    <citation type="journal article" date="2021" name="PeerJ">
        <title>Extensive microbial diversity within the chicken gut microbiome revealed by metagenomics and culture.</title>
        <authorList>
            <person name="Gilroy R."/>
            <person name="Ravi A."/>
            <person name="Getino M."/>
            <person name="Pursley I."/>
            <person name="Horton D.L."/>
            <person name="Alikhan N.F."/>
            <person name="Baker D."/>
            <person name="Gharbi K."/>
            <person name="Hall N."/>
            <person name="Watson M."/>
            <person name="Adriaenssens E.M."/>
            <person name="Foster-Nyarko E."/>
            <person name="Jarju S."/>
            <person name="Secka A."/>
            <person name="Antonio M."/>
            <person name="Oren A."/>
            <person name="Chaudhuri R.R."/>
            <person name="La Ragione R."/>
            <person name="Hildebrand F."/>
            <person name="Pallen M.J."/>
        </authorList>
    </citation>
    <scope>NUCLEOTIDE SEQUENCE</scope>
    <source>
        <strain evidence="1">G3-8215</strain>
    </source>
</reference>
<reference evidence="1" key="1">
    <citation type="submission" date="2020-10" db="EMBL/GenBank/DDBJ databases">
        <authorList>
            <person name="Gilroy R."/>
        </authorList>
    </citation>
    <scope>NUCLEOTIDE SEQUENCE</scope>
    <source>
        <strain evidence="1">G3-8215</strain>
    </source>
</reference>
<name>A0A940IHH9_9BACT</name>
<comment type="caution">
    <text evidence="1">The sequence shown here is derived from an EMBL/GenBank/DDBJ whole genome shotgun (WGS) entry which is preliminary data.</text>
</comment>
<dbReference type="Proteomes" id="UP000725002">
    <property type="component" value="Unassembled WGS sequence"/>
</dbReference>
<evidence type="ECO:0000313" key="2">
    <source>
        <dbReference type="Proteomes" id="UP000725002"/>
    </source>
</evidence>
<accession>A0A940IHH9</accession>
<organism evidence="1 2">
    <name type="scientific">Candidatus Cryptobacteroides avicola</name>
    <dbReference type="NCBI Taxonomy" id="2840757"/>
    <lineage>
        <taxon>Bacteria</taxon>
        <taxon>Pseudomonadati</taxon>
        <taxon>Bacteroidota</taxon>
        <taxon>Bacteroidia</taxon>
        <taxon>Bacteroidales</taxon>
        <taxon>Candidatus Cryptobacteroides</taxon>
    </lineage>
</organism>
<sequence>MHAKYIYILATVLASAILPGCSDLKNDNPYTATLNTLTVTPVYPEGYGDGPQAGISVNITETGKGTEYTATTGADGKASIKVQDGIYRVTISYRTDEYIFNGSADRVRIIGEDKNLPVSMDMTEPGEIVIKEIYCGGCLCYPLEGTYMSDSYIILHNNTSQVQYLDSLCIGVADPYNATGTNVWVSRDDDGTSVLPDFVPVIQAVWKIKGDGKTFPLQPGEDAVVCIFGAIDHTRQYPLSVDLNKPGYFVCYNIEYFPNTRYHPVPGDNISSDRYLDVVIKTGQANAYTFSVNSPAVVIFKAEGTTIEDFVSSEDAIVQKPGSSSDRIVKLPIEWVLDGVEVFTGSSAGNVKRLDPGIDAGYANFSAPYLGHTLFRKTDAQASEDKGFEVLVDTNNSLNDFYERNEQSLHE</sequence>
<gene>
    <name evidence="1" type="ORF">IAB75_05175</name>
</gene>
<dbReference type="InterPro" id="IPR032627">
    <property type="entry name" value="DUF4876"/>
</dbReference>